<keyword evidence="2" id="KW-0949">S-adenosyl-L-methionine</keyword>
<dbReference type="PANTHER" id="PTHR13932:SF5">
    <property type="entry name" value="RADICAL S-ADENOSYL METHIONINE DOMAIN-CONTAINING PROTEIN 1, MITOCHONDRIAL"/>
    <property type="match status" value="1"/>
</dbReference>
<dbReference type="SFLD" id="SFLDG01065">
    <property type="entry name" value="anaerobic_coproporphyrinogen-I"/>
    <property type="match status" value="1"/>
</dbReference>
<evidence type="ECO:0000259" key="6">
    <source>
        <dbReference type="PROSITE" id="PS51918"/>
    </source>
</evidence>
<dbReference type="SFLD" id="SFLDS00029">
    <property type="entry name" value="Radical_SAM"/>
    <property type="match status" value="1"/>
</dbReference>
<dbReference type="GO" id="GO:0006779">
    <property type="term" value="P:porphyrin-containing compound biosynthetic process"/>
    <property type="evidence" value="ECO:0007669"/>
    <property type="project" value="TreeGrafter"/>
</dbReference>
<dbReference type="EMBL" id="JAWLKH010000002">
    <property type="protein sequence ID" value="MDV6310734.1"/>
    <property type="molecule type" value="Genomic_DNA"/>
</dbReference>
<protein>
    <recommendedName>
        <fullName evidence="1">Heme chaperone HemW</fullName>
    </recommendedName>
</protein>
<sequence>MYSHPLYHWPPKSSWTRQYDPESNRWSDLGVYLHYPFCRSICDFCNYETRLVDAPSMRKYGSSVLNELADYASESQSSGRAMVDTVFFGGGTASLMPPDELMTIIQEISSLYELRTDAEITLECEPGSISESRLAAAVRAGVNRIGVCAQAFDDDTLTRISRRHTSNDSIALAQMARDAGVENLHLDLMYGLPGQSLKDWENTLLAAMELPFTHVSIYKLYVHKNGLLHRSGTSRPSSEDSADHTNYLRAMHDLGLAVLSDFGYAQYTLTEYAKPGYECRYLLRTFSGGDVLPVGPSSFGRRGRQLWHNAGFVHEYLAKEGRGHRRAAVQISRAEALKRDVILGLWLLKVDISRLERLHGVQASTRLLGVLNALEKGGLLEVSSSEVSVNAYQRFGVGEAMRQLAELDAADWVEHGGAESVNDVRAVAQSATTALDEGVVSVLRVARRDPEFFRRLSASPDEALRGLPIDRNEMLKSLIVVIQSRASTKPGASLSRFSESSDIEAMLFDAWDEVAREHRLREQ</sequence>
<dbReference type="CDD" id="cd01335">
    <property type="entry name" value="Radical_SAM"/>
    <property type="match status" value="1"/>
</dbReference>
<keyword evidence="4" id="KW-0408">Iron</keyword>
<evidence type="ECO:0000256" key="5">
    <source>
        <dbReference type="ARBA" id="ARBA00023014"/>
    </source>
</evidence>
<dbReference type="GO" id="GO:0003824">
    <property type="term" value="F:catalytic activity"/>
    <property type="evidence" value="ECO:0007669"/>
    <property type="project" value="InterPro"/>
</dbReference>
<dbReference type="Pfam" id="PF04055">
    <property type="entry name" value="Radical_SAM"/>
    <property type="match status" value="1"/>
</dbReference>
<dbReference type="RefSeq" id="WP_317510194.1">
    <property type="nucleotide sequence ID" value="NZ_JAWLKH010000002.1"/>
</dbReference>
<keyword evidence="5" id="KW-0411">Iron-sulfur</keyword>
<evidence type="ECO:0000256" key="1">
    <source>
        <dbReference type="ARBA" id="ARBA00017228"/>
    </source>
</evidence>
<gene>
    <name evidence="7" type="ORF">R3Q15_02265</name>
</gene>
<proteinExistence type="predicted"/>
<organism evidence="7 8">
    <name type="scientific">Gordonia amicalis</name>
    <dbReference type="NCBI Taxonomy" id="89053"/>
    <lineage>
        <taxon>Bacteria</taxon>
        <taxon>Bacillati</taxon>
        <taxon>Actinomycetota</taxon>
        <taxon>Actinomycetes</taxon>
        <taxon>Mycobacteriales</taxon>
        <taxon>Gordoniaceae</taxon>
        <taxon>Gordonia</taxon>
    </lineage>
</organism>
<evidence type="ECO:0000256" key="3">
    <source>
        <dbReference type="ARBA" id="ARBA00022723"/>
    </source>
</evidence>
<dbReference type="Proteomes" id="UP001185922">
    <property type="component" value="Unassembled WGS sequence"/>
</dbReference>
<reference evidence="7" key="1">
    <citation type="submission" date="2023-10" db="EMBL/GenBank/DDBJ databases">
        <title>Development of a sustainable strategy for remediation of hydrocarbon-contaminated territories based on the waste exchange concept.</title>
        <authorList>
            <person name="Krivoruchko A."/>
        </authorList>
    </citation>
    <scope>NUCLEOTIDE SEQUENCE</scope>
    <source>
        <strain evidence="7">IEGM 1279</strain>
    </source>
</reference>
<evidence type="ECO:0000256" key="4">
    <source>
        <dbReference type="ARBA" id="ARBA00023004"/>
    </source>
</evidence>
<dbReference type="PROSITE" id="PS51918">
    <property type="entry name" value="RADICAL_SAM"/>
    <property type="match status" value="1"/>
</dbReference>
<dbReference type="InterPro" id="IPR013785">
    <property type="entry name" value="Aldolase_TIM"/>
</dbReference>
<name>A0AAE4R006_9ACTN</name>
<evidence type="ECO:0000313" key="7">
    <source>
        <dbReference type="EMBL" id="MDV6310734.1"/>
    </source>
</evidence>
<keyword evidence="3" id="KW-0479">Metal-binding</keyword>
<dbReference type="InterPro" id="IPR034505">
    <property type="entry name" value="Coproporphyrinogen-III_oxidase"/>
</dbReference>
<dbReference type="SUPFAM" id="SSF102114">
    <property type="entry name" value="Radical SAM enzymes"/>
    <property type="match status" value="1"/>
</dbReference>
<dbReference type="GO" id="GO:0005737">
    <property type="term" value="C:cytoplasm"/>
    <property type="evidence" value="ECO:0007669"/>
    <property type="project" value="TreeGrafter"/>
</dbReference>
<dbReference type="Gene3D" id="3.20.20.70">
    <property type="entry name" value="Aldolase class I"/>
    <property type="match status" value="1"/>
</dbReference>
<dbReference type="InterPro" id="IPR006638">
    <property type="entry name" value="Elp3/MiaA/NifB-like_rSAM"/>
</dbReference>
<dbReference type="InterPro" id="IPR058240">
    <property type="entry name" value="rSAM_sf"/>
</dbReference>
<dbReference type="SMART" id="SM00729">
    <property type="entry name" value="Elp3"/>
    <property type="match status" value="1"/>
</dbReference>
<dbReference type="InterPro" id="IPR007197">
    <property type="entry name" value="rSAM"/>
</dbReference>
<feature type="domain" description="Radical SAM core" evidence="6">
    <location>
        <begin position="23"/>
        <end position="257"/>
    </location>
</feature>
<accession>A0AAE4R006</accession>
<evidence type="ECO:0000313" key="8">
    <source>
        <dbReference type="Proteomes" id="UP001185922"/>
    </source>
</evidence>
<comment type="caution">
    <text evidence="7">The sequence shown here is derived from an EMBL/GenBank/DDBJ whole genome shotgun (WGS) entry which is preliminary data.</text>
</comment>
<evidence type="ECO:0000256" key="2">
    <source>
        <dbReference type="ARBA" id="ARBA00022691"/>
    </source>
</evidence>
<dbReference type="PANTHER" id="PTHR13932">
    <property type="entry name" value="COPROPORPHYRINIGEN III OXIDASE"/>
    <property type="match status" value="1"/>
</dbReference>
<dbReference type="AlphaFoldDB" id="A0AAE4R006"/>
<dbReference type="GO" id="GO:0046872">
    <property type="term" value="F:metal ion binding"/>
    <property type="evidence" value="ECO:0007669"/>
    <property type="project" value="UniProtKB-KW"/>
</dbReference>
<dbReference type="GO" id="GO:0051539">
    <property type="term" value="F:4 iron, 4 sulfur cluster binding"/>
    <property type="evidence" value="ECO:0007669"/>
    <property type="project" value="TreeGrafter"/>
</dbReference>